<evidence type="ECO:0000313" key="4">
    <source>
        <dbReference type="EMBL" id="CRX37950.1"/>
    </source>
</evidence>
<dbReference type="Pfam" id="PF13584">
    <property type="entry name" value="BatD"/>
    <property type="match status" value="2"/>
</dbReference>
<feature type="transmembrane region" description="Helical" evidence="2">
    <location>
        <begin position="429"/>
        <end position="451"/>
    </location>
</feature>
<keyword evidence="3" id="KW-0732">Signal</keyword>
<accession>A0A0H5E407</accession>
<feature type="region of interest" description="Disordered" evidence="1">
    <location>
        <begin position="400"/>
        <end position="420"/>
    </location>
</feature>
<evidence type="ECO:0000256" key="1">
    <source>
        <dbReference type="SAM" id="MobiDB-lite"/>
    </source>
</evidence>
<feature type="region of interest" description="Disordered" evidence="1">
    <location>
        <begin position="462"/>
        <end position="495"/>
    </location>
</feature>
<reference evidence="5" key="1">
    <citation type="submission" date="2015-06" db="EMBL/GenBank/DDBJ databases">
        <authorList>
            <person name="Bertelli C."/>
        </authorList>
    </citation>
    <scope>NUCLEOTIDE SEQUENCE [LARGE SCALE GENOMIC DNA]</scope>
    <source>
        <strain evidence="5">CRIB-30</strain>
    </source>
</reference>
<dbReference type="InterPro" id="IPR025738">
    <property type="entry name" value="BatD"/>
</dbReference>
<dbReference type="PANTHER" id="PTHR40940">
    <property type="entry name" value="PROTEIN BATD-RELATED"/>
    <property type="match status" value="1"/>
</dbReference>
<evidence type="ECO:0000256" key="3">
    <source>
        <dbReference type="SAM" id="SignalP"/>
    </source>
</evidence>
<evidence type="ECO:0000313" key="5">
    <source>
        <dbReference type="Proteomes" id="UP000220251"/>
    </source>
</evidence>
<dbReference type="EMBL" id="CWGJ01000010">
    <property type="protein sequence ID" value="CRX37950.1"/>
    <property type="molecule type" value="Genomic_DNA"/>
</dbReference>
<name>A0A0H5E407_9BACT</name>
<feature type="signal peptide" evidence="3">
    <location>
        <begin position="1"/>
        <end position="22"/>
    </location>
</feature>
<keyword evidence="2" id="KW-0812">Transmembrane</keyword>
<proteinExistence type="predicted"/>
<dbReference type="AlphaFoldDB" id="A0A0H5E407"/>
<dbReference type="PANTHER" id="PTHR40940:SF1">
    <property type="entry name" value="PROTEIN BATD"/>
    <property type="match status" value="1"/>
</dbReference>
<keyword evidence="2" id="KW-0472">Membrane</keyword>
<dbReference type="OrthoDB" id="2079210at2"/>
<keyword evidence="2" id="KW-1133">Transmembrane helix</keyword>
<organism evidence="4 5">
    <name type="scientific">Estrella lausannensis</name>
    <dbReference type="NCBI Taxonomy" id="483423"/>
    <lineage>
        <taxon>Bacteria</taxon>
        <taxon>Pseudomonadati</taxon>
        <taxon>Chlamydiota</taxon>
        <taxon>Chlamydiia</taxon>
        <taxon>Parachlamydiales</taxon>
        <taxon>Candidatus Criblamydiaceae</taxon>
        <taxon>Estrella</taxon>
    </lineage>
</organism>
<keyword evidence="5" id="KW-1185">Reference proteome</keyword>
<feature type="chain" id="PRO_5005218720" evidence="3">
    <location>
        <begin position="23"/>
        <end position="495"/>
    </location>
</feature>
<feature type="compositionally biased region" description="Basic and acidic residues" evidence="1">
    <location>
        <begin position="486"/>
        <end position="495"/>
    </location>
</feature>
<evidence type="ECO:0000256" key="2">
    <source>
        <dbReference type="SAM" id="Phobius"/>
    </source>
</evidence>
<dbReference type="RefSeq" id="WP_098037812.1">
    <property type="nucleotide sequence ID" value="NZ_CWGJ01000010.1"/>
</dbReference>
<dbReference type="Proteomes" id="UP000220251">
    <property type="component" value="Unassembled WGS sequence"/>
</dbReference>
<gene>
    <name evidence="4" type="ORF">ELAC_0595</name>
</gene>
<protein>
    <submittedName>
        <fullName evidence="4">Putative secreted protein</fullName>
    </submittedName>
</protein>
<sequence>MVKKTFFLTSAFFFSMIAAVFAGEFTASVSTSDVRLHESFSLILTLKDTSANDTPSLSALKQHFSISSPQKGTTTTIINGKASSNVTWKFSLTPKSEGALQIPAFTVDTPDGPLSTQPITINVSKGASPKSLEESLGLNVINEVSHASPYKNEPFVYKVILTSKLPLYNIQSYSLQVDDAMVELVEKPKLLEKIIGGVALNVVEYNYLITPLKSGSLTIPPMVIQGAIPQKRKARSASYFDDELDPFALMQGLDRLSPFTMTSDEIKLEIQPPVNGMSPWLPAKALTLQELWPKDQQLRVAEPFSRGLVIEADGLKASQLPNLAELQNLSTSFKVYADKPEEQEKVSRGGIHSSRKEQYTLIPQQAGTWTLPEISIEWWDSVKKEKRTSKIPAREVTILPGASQPQEVAPPPSAPVSNEAAPASSESTLWLYGTIAALSFLLAAALLWIIILQRKIHSLTDGVTPKPAARSATKMPLDSAKKKEKKEKLPDLNPT</sequence>